<gene>
    <name evidence="1" type="ORF">DVS28_b0056</name>
</gene>
<dbReference type="AlphaFoldDB" id="A0A346Y5S9"/>
<organism evidence="1 2">
    <name type="scientific">Euzebya pacifica</name>
    <dbReference type="NCBI Taxonomy" id="1608957"/>
    <lineage>
        <taxon>Bacteria</taxon>
        <taxon>Bacillati</taxon>
        <taxon>Actinomycetota</taxon>
        <taxon>Nitriliruptoria</taxon>
        <taxon>Euzebyales</taxon>
    </lineage>
</organism>
<sequence length="53" mass="5802">MAHPPLIAPLLGRCPHTGCGQPFKATIDLRLDPPATDTVCPWCRRHCRLALLA</sequence>
<reference evidence="1 2" key="1">
    <citation type="submission" date="2018-09" db="EMBL/GenBank/DDBJ databases">
        <title>Complete genome sequence of Euzebya sp. DY32-46 isolated from seawater of Pacific Ocean.</title>
        <authorList>
            <person name="Xu L."/>
            <person name="Wu Y.-H."/>
            <person name="Xu X.-W."/>
        </authorList>
    </citation>
    <scope>NUCLEOTIDE SEQUENCE [LARGE SCALE GENOMIC DNA]</scope>
    <source>
        <strain evidence="1 2">DY32-46</strain>
        <plasmid evidence="2">pedy32-46i</plasmid>
    </source>
</reference>
<name>A0A346Y5S9_9ACTN</name>
<dbReference type="Proteomes" id="UP000264006">
    <property type="component" value="Plasmid pEDY32-46I"/>
</dbReference>
<evidence type="ECO:0000313" key="1">
    <source>
        <dbReference type="EMBL" id="AXV09826.1"/>
    </source>
</evidence>
<geneLocation type="plasmid" evidence="2">
    <name>pedy32-46i</name>
</geneLocation>
<keyword evidence="2" id="KW-1185">Reference proteome</keyword>
<dbReference type="EMBL" id="CP031166">
    <property type="protein sequence ID" value="AXV09826.1"/>
    <property type="molecule type" value="Genomic_DNA"/>
</dbReference>
<accession>A0A346Y5S9</accession>
<keyword evidence="1" id="KW-0614">Plasmid</keyword>
<evidence type="ECO:0000313" key="2">
    <source>
        <dbReference type="Proteomes" id="UP000264006"/>
    </source>
</evidence>
<dbReference type="KEGG" id="euz:DVS28_b0056"/>
<dbReference type="RefSeq" id="WP_164711060.1">
    <property type="nucleotide sequence ID" value="NZ_CP031166.1"/>
</dbReference>
<protein>
    <submittedName>
        <fullName evidence="1">Uncharacterized protein</fullName>
    </submittedName>
</protein>
<proteinExistence type="predicted"/>